<dbReference type="Proteomes" id="UP000641954">
    <property type="component" value="Unassembled WGS sequence"/>
</dbReference>
<organism evidence="1 2">
    <name type="scientific">Planktothricoides raciborskii FACHB-1370</name>
    <dbReference type="NCBI Taxonomy" id="2949576"/>
    <lineage>
        <taxon>Bacteria</taxon>
        <taxon>Bacillati</taxon>
        <taxon>Cyanobacteriota</taxon>
        <taxon>Cyanophyceae</taxon>
        <taxon>Oscillatoriophycideae</taxon>
        <taxon>Oscillatoriales</taxon>
        <taxon>Oscillatoriaceae</taxon>
        <taxon>Planktothricoides</taxon>
    </lineage>
</organism>
<dbReference type="EMBL" id="JACJSK010000028">
    <property type="protein sequence ID" value="MBD2545903.1"/>
    <property type="molecule type" value="Genomic_DNA"/>
</dbReference>
<comment type="caution">
    <text evidence="1">The sequence shown here is derived from an EMBL/GenBank/DDBJ whole genome shotgun (WGS) entry which is preliminary data.</text>
</comment>
<protein>
    <submittedName>
        <fullName evidence="1">Uncharacterized protein</fullName>
    </submittedName>
</protein>
<sequence length="69" mass="7594">MKSARQGDPNTEANIVIPIARIVVVTMRRTAIPGIVVPVSATQQLKSSIPCLYYKLIRQLKQACCRVGK</sequence>
<name>A0ABR8EGT3_9CYAN</name>
<dbReference type="RefSeq" id="WP_054467580.1">
    <property type="nucleotide sequence ID" value="NZ_JACJSK010000028.1"/>
</dbReference>
<proteinExistence type="predicted"/>
<evidence type="ECO:0000313" key="1">
    <source>
        <dbReference type="EMBL" id="MBD2545903.1"/>
    </source>
</evidence>
<accession>A0ABR8EGT3</accession>
<evidence type="ECO:0000313" key="2">
    <source>
        <dbReference type="Proteomes" id="UP000641954"/>
    </source>
</evidence>
<gene>
    <name evidence="1" type="ORF">H6G72_19080</name>
</gene>
<reference evidence="1 2" key="1">
    <citation type="journal article" date="2020" name="ISME J.">
        <title>Comparative genomics reveals insights into cyanobacterial evolution and habitat adaptation.</title>
        <authorList>
            <person name="Chen M.Y."/>
            <person name="Teng W.K."/>
            <person name="Zhao L."/>
            <person name="Hu C.X."/>
            <person name="Zhou Y.K."/>
            <person name="Han B.P."/>
            <person name="Song L.R."/>
            <person name="Shu W.S."/>
        </authorList>
    </citation>
    <scope>NUCLEOTIDE SEQUENCE [LARGE SCALE GENOMIC DNA]</scope>
    <source>
        <strain evidence="1 2">FACHB-1370</strain>
    </source>
</reference>
<keyword evidence="2" id="KW-1185">Reference proteome</keyword>